<dbReference type="PROSITE" id="PS51819">
    <property type="entry name" value="VOC"/>
    <property type="match status" value="1"/>
</dbReference>
<evidence type="ECO:0000313" key="4">
    <source>
        <dbReference type="Proteomes" id="UP000321723"/>
    </source>
</evidence>
<dbReference type="Pfam" id="PF18029">
    <property type="entry name" value="Glyoxalase_6"/>
    <property type="match status" value="1"/>
</dbReference>
<dbReference type="InterPro" id="IPR041581">
    <property type="entry name" value="Glyoxalase_6"/>
</dbReference>
<keyword evidence="3" id="KW-0223">Dioxygenase</keyword>
<dbReference type="Proteomes" id="UP000321723">
    <property type="component" value="Unassembled WGS sequence"/>
</dbReference>
<dbReference type="Gene3D" id="3.10.180.10">
    <property type="entry name" value="2,3-Dihydroxybiphenyl 1,2-Dioxygenase, domain 1"/>
    <property type="match status" value="1"/>
</dbReference>
<dbReference type="Proteomes" id="UP000564629">
    <property type="component" value="Unassembled WGS sequence"/>
</dbReference>
<keyword evidence="4" id="KW-1185">Reference proteome</keyword>
<dbReference type="CDD" id="cd06587">
    <property type="entry name" value="VOC"/>
    <property type="match status" value="1"/>
</dbReference>
<evidence type="ECO:0000313" key="2">
    <source>
        <dbReference type="EMBL" id="GEL46101.1"/>
    </source>
</evidence>
<accession>A0A511FA13</accession>
<evidence type="ECO:0000313" key="3">
    <source>
        <dbReference type="EMBL" id="MBB5474241.1"/>
    </source>
</evidence>
<dbReference type="SUPFAM" id="SSF54593">
    <property type="entry name" value="Glyoxalase/Bleomycin resistance protein/Dihydroxybiphenyl dioxygenase"/>
    <property type="match status" value="1"/>
</dbReference>
<dbReference type="RefSeq" id="WP_246802974.1">
    <property type="nucleotide sequence ID" value="NZ_BJVQ01000010.1"/>
</dbReference>
<protein>
    <submittedName>
        <fullName evidence="3">Catechol 2,3-dioxygenase-like lactoylglutathione lyase family enzyme</fullName>
    </submittedName>
</protein>
<keyword evidence="3" id="KW-0560">Oxidoreductase</keyword>
<reference evidence="2 4" key="1">
    <citation type="submission" date="2019-07" db="EMBL/GenBank/DDBJ databases">
        <title>Whole genome shotgun sequence of Cellulomonas hominis NBRC 16055.</title>
        <authorList>
            <person name="Hosoyama A."/>
            <person name="Uohara A."/>
            <person name="Ohji S."/>
            <person name="Ichikawa N."/>
        </authorList>
    </citation>
    <scope>NUCLEOTIDE SEQUENCE [LARGE SCALE GENOMIC DNA]</scope>
    <source>
        <strain evidence="2 4">NBRC 16055</strain>
    </source>
</reference>
<organism evidence="2 4">
    <name type="scientific">Cellulomonas hominis</name>
    <dbReference type="NCBI Taxonomy" id="156981"/>
    <lineage>
        <taxon>Bacteria</taxon>
        <taxon>Bacillati</taxon>
        <taxon>Actinomycetota</taxon>
        <taxon>Actinomycetes</taxon>
        <taxon>Micrococcales</taxon>
        <taxon>Cellulomonadaceae</taxon>
        <taxon>Cellulomonas</taxon>
    </lineage>
</organism>
<dbReference type="InterPro" id="IPR037523">
    <property type="entry name" value="VOC_core"/>
</dbReference>
<dbReference type="PANTHER" id="PTHR35908:SF1">
    <property type="entry name" value="CONSERVED PROTEIN"/>
    <property type="match status" value="1"/>
</dbReference>
<evidence type="ECO:0000313" key="5">
    <source>
        <dbReference type="Proteomes" id="UP000564629"/>
    </source>
</evidence>
<proteinExistence type="predicted"/>
<evidence type="ECO:0000259" key="1">
    <source>
        <dbReference type="PROSITE" id="PS51819"/>
    </source>
</evidence>
<sequence>MSAMTVGMITFDTTDAAGLADWWARHTGGTVRDDSGGWFVMVTQPAGPTLAFQRVPDPTPGKNRVHLDVHVPDRHATAAELVADGATLVAERAEHGFAWTVLADPDGNQFCVAQQDGA</sequence>
<dbReference type="PANTHER" id="PTHR35908">
    <property type="entry name" value="HYPOTHETICAL FUSION PROTEIN"/>
    <property type="match status" value="1"/>
</dbReference>
<name>A0A511FA13_9CELL</name>
<dbReference type="EMBL" id="BJVQ01000010">
    <property type="protein sequence ID" value="GEL46101.1"/>
    <property type="molecule type" value="Genomic_DNA"/>
</dbReference>
<dbReference type="AlphaFoldDB" id="A0A511FA13"/>
<reference evidence="3 5" key="2">
    <citation type="submission" date="2020-08" db="EMBL/GenBank/DDBJ databases">
        <title>Sequencing the genomes of 1000 actinobacteria strains.</title>
        <authorList>
            <person name="Klenk H.-P."/>
        </authorList>
    </citation>
    <scope>NUCLEOTIDE SEQUENCE [LARGE SCALE GENOMIC DNA]</scope>
    <source>
        <strain evidence="3 5">DSM 9581</strain>
    </source>
</reference>
<dbReference type="InterPro" id="IPR029068">
    <property type="entry name" value="Glyas_Bleomycin-R_OHBP_Dase"/>
</dbReference>
<feature type="domain" description="VOC" evidence="1">
    <location>
        <begin position="5"/>
        <end position="115"/>
    </location>
</feature>
<keyword evidence="3" id="KW-0456">Lyase</keyword>
<comment type="caution">
    <text evidence="2">The sequence shown here is derived from an EMBL/GenBank/DDBJ whole genome shotgun (WGS) entry which is preliminary data.</text>
</comment>
<gene>
    <name evidence="2" type="ORF">CHO01_12170</name>
    <name evidence="3" type="ORF">HNR08_002977</name>
</gene>
<dbReference type="GO" id="GO:0051213">
    <property type="term" value="F:dioxygenase activity"/>
    <property type="evidence" value="ECO:0007669"/>
    <property type="project" value="UniProtKB-KW"/>
</dbReference>
<dbReference type="GO" id="GO:0016829">
    <property type="term" value="F:lyase activity"/>
    <property type="evidence" value="ECO:0007669"/>
    <property type="project" value="UniProtKB-KW"/>
</dbReference>
<dbReference type="EMBL" id="JACHDN010000001">
    <property type="protein sequence ID" value="MBB5474241.1"/>
    <property type="molecule type" value="Genomic_DNA"/>
</dbReference>